<comment type="caution">
    <text evidence="7">The sequence shown here is derived from an EMBL/GenBank/DDBJ whole genome shotgun (WGS) entry which is preliminary data.</text>
</comment>
<gene>
    <name evidence="7" type="ORF">FNV43_RR02292</name>
</gene>
<comment type="similarity">
    <text evidence="2 6">Belongs to the plant self-incompatibility (S1) protein family.</text>
</comment>
<evidence type="ECO:0000313" key="7">
    <source>
        <dbReference type="EMBL" id="KAF3457634.1"/>
    </source>
</evidence>
<accession>A0A8K0HTJ7</accession>
<name>A0A8K0HTJ7_9ROSA</name>
<dbReference type="OrthoDB" id="1748698at2759"/>
<dbReference type="Pfam" id="PF05938">
    <property type="entry name" value="Self-incomp_S1"/>
    <property type="match status" value="1"/>
</dbReference>
<dbReference type="PANTHER" id="PTHR31232:SF43">
    <property type="entry name" value="S-PROTEIN HOMOLOG 29-RELATED"/>
    <property type="match status" value="1"/>
</dbReference>
<proteinExistence type="inferred from homology"/>
<protein>
    <recommendedName>
        <fullName evidence="6">S-protein homolog</fullName>
    </recommendedName>
</protein>
<dbReference type="AlphaFoldDB" id="A0A8K0HTJ7"/>
<reference evidence="7" key="1">
    <citation type="submission" date="2020-03" db="EMBL/GenBank/DDBJ databases">
        <title>A high-quality chromosome-level genome assembly of a woody plant with both climbing and erect habits, Rhamnella rubrinervis.</title>
        <authorList>
            <person name="Lu Z."/>
            <person name="Yang Y."/>
            <person name="Zhu X."/>
            <person name="Sun Y."/>
        </authorList>
    </citation>
    <scope>NUCLEOTIDE SEQUENCE</scope>
    <source>
        <strain evidence="7">BYM</strain>
        <tissue evidence="7">Leaf</tissue>
    </source>
</reference>
<evidence type="ECO:0000256" key="2">
    <source>
        <dbReference type="ARBA" id="ARBA00005581"/>
    </source>
</evidence>
<comment type="subcellular location">
    <subcellularLocation>
        <location evidence="1 6">Secreted</location>
    </subcellularLocation>
</comment>
<evidence type="ECO:0000256" key="5">
    <source>
        <dbReference type="ARBA" id="ARBA00022729"/>
    </source>
</evidence>
<evidence type="ECO:0000256" key="1">
    <source>
        <dbReference type="ARBA" id="ARBA00004613"/>
    </source>
</evidence>
<dbReference type="GO" id="GO:0005576">
    <property type="term" value="C:extracellular region"/>
    <property type="evidence" value="ECO:0007669"/>
    <property type="project" value="UniProtKB-SubCell"/>
</dbReference>
<dbReference type="PANTHER" id="PTHR31232">
    <property type="match status" value="1"/>
</dbReference>
<evidence type="ECO:0000256" key="4">
    <source>
        <dbReference type="ARBA" id="ARBA00022525"/>
    </source>
</evidence>
<keyword evidence="8" id="KW-1185">Reference proteome</keyword>
<keyword evidence="5" id="KW-0732">Signal</keyword>
<evidence type="ECO:0000256" key="6">
    <source>
        <dbReference type="RuleBase" id="RU367044"/>
    </source>
</evidence>
<dbReference type="Proteomes" id="UP000796880">
    <property type="component" value="Unassembled WGS sequence"/>
</dbReference>
<dbReference type="EMBL" id="VOIH02000001">
    <property type="protein sequence ID" value="KAF3457634.1"/>
    <property type="molecule type" value="Genomic_DNA"/>
</dbReference>
<keyword evidence="4 6" id="KW-0964">Secreted</keyword>
<evidence type="ECO:0000256" key="3">
    <source>
        <dbReference type="ARBA" id="ARBA00022471"/>
    </source>
</evidence>
<dbReference type="InterPro" id="IPR010264">
    <property type="entry name" value="Self-incomp_S1"/>
</dbReference>
<evidence type="ECO:0000313" key="8">
    <source>
        <dbReference type="Proteomes" id="UP000796880"/>
    </source>
</evidence>
<organism evidence="7 8">
    <name type="scientific">Rhamnella rubrinervis</name>
    <dbReference type="NCBI Taxonomy" id="2594499"/>
    <lineage>
        <taxon>Eukaryota</taxon>
        <taxon>Viridiplantae</taxon>
        <taxon>Streptophyta</taxon>
        <taxon>Embryophyta</taxon>
        <taxon>Tracheophyta</taxon>
        <taxon>Spermatophyta</taxon>
        <taxon>Magnoliopsida</taxon>
        <taxon>eudicotyledons</taxon>
        <taxon>Gunneridae</taxon>
        <taxon>Pentapetalae</taxon>
        <taxon>rosids</taxon>
        <taxon>fabids</taxon>
        <taxon>Rosales</taxon>
        <taxon>Rhamnaceae</taxon>
        <taxon>rhamnoid group</taxon>
        <taxon>Rhamneae</taxon>
        <taxon>Rhamnella</taxon>
    </lineage>
</organism>
<keyword evidence="3 6" id="KW-0713">Self-incompatibility</keyword>
<sequence length="129" mass="15140">MTSKSEAKIHVEISNALGPNVELKVHCKSKDNNLGYHLLHYQDVFGFHFGRNYFGSTLFFCSFQWDFGGYQFHYFDIYKETRDECTYCFWNVRPSGPCLFNFKHHTEKCFAWNPNAAMAPHEFDMAIGD</sequence>
<dbReference type="GO" id="GO:0060320">
    <property type="term" value="P:rejection of self pollen"/>
    <property type="evidence" value="ECO:0007669"/>
    <property type="project" value="UniProtKB-KW"/>
</dbReference>